<dbReference type="SUPFAM" id="SSF52540">
    <property type="entry name" value="P-loop containing nucleoside triphosphate hydrolases"/>
    <property type="match status" value="1"/>
</dbReference>
<evidence type="ECO:0000313" key="10">
    <source>
        <dbReference type="Proteomes" id="UP000248021"/>
    </source>
</evidence>
<keyword evidence="7" id="KW-0472">Membrane</keyword>
<keyword evidence="6 9" id="KW-0067">ATP-binding</keyword>
<dbReference type="GO" id="GO:0005524">
    <property type="term" value="F:ATP binding"/>
    <property type="evidence" value="ECO:0007669"/>
    <property type="project" value="UniProtKB-KW"/>
</dbReference>
<dbReference type="EMBL" id="QJJK01000004">
    <property type="protein sequence ID" value="PXW60212.1"/>
    <property type="molecule type" value="Genomic_DNA"/>
</dbReference>
<dbReference type="PROSITE" id="PS50893">
    <property type="entry name" value="ABC_TRANSPORTER_2"/>
    <property type="match status" value="1"/>
</dbReference>
<evidence type="ECO:0000256" key="5">
    <source>
        <dbReference type="ARBA" id="ARBA00022741"/>
    </source>
</evidence>
<evidence type="ECO:0000256" key="7">
    <source>
        <dbReference type="ARBA" id="ARBA00023136"/>
    </source>
</evidence>
<sequence length="335" mass="35593">MTTMIAAETRATAGASFEVDGLTVRFSGKTAVDNVSFRVAPGEALGIVGESGSGKSTTAMGAVGLLDPEIAAVEARHVRLDMTDLRGPGAPRAGILGRRIGVVFQNPMVALNPVLTIERQLTDHMRQHLHLDARAARARAIRLLGEVGITDAARRLSFYPFQFSGGMLQRITIAMALACDPELLIADEPTTALDATVQAEVVDLILSIRRSRGLSLIWITHDLALLNRVADRVAVMYAGRLVEIGPADVLLDHPAHPYAAGLLASVQSLWTGEGAEFLTIEGAPPPNGPEMPGCAFAPRCPRVFDRCATRPPMASTPADAAHGVACWLFDPKVQA</sequence>
<dbReference type="NCBIfam" id="TIGR01727">
    <property type="entry name" value="oligo_HPY"/>
    <property type="match status" value="1"/>
</dbReference>
<dbReference type="GO" id="GO:0015833">
    <property type="term" value="P:peptide transport"/>
    <property type="evidence" value="ECO:0007669"/>
    <property type="project" value="InterPro"/>
</dbReference>
<reference evidence="9 10" key="1">
    <citation type="submission" date="2018-05" db="EMBL/GenBank/DDBJ databases">
        <title>Genomic Encyclopedia of Type Strains, Phase IV (KMG-IV): sequencing the most valuable type-strain genomes for metagenomic binning, comparative biology and taxonomic classification.</title>
        <authorList>
            <person name="Goeker M."/>
        </authorList>
    </citation>
    <scope>NUCLEOTIDE SEQUENCE [LARGE SCALE GENOMIC DNA]</scope>
    <source>
        <strain evidence="9 10">DSM 6462</strain>
    </source>
</reference>
<accession>A0A2V3ULA4</accession>
<evidence type="ECO:0000313" key="9">
    <source>
        <dbReference type="EMBL" id="PXW60212.1"/>
    </source>
</evidence>
<feature type="domain" description="ABC transporter" evidence="8">
    <location>
        <begin position="17"/>
        <end position="263"/>
    </location>
</feature>
<evidence type="ECO:0000256" key="1">
    <source>
        <dbReference type="ARBA" id="ARBA00004417"/>
    </source>
</evidence>
<evidence type="ECO:0000256" key="4">
    <source>
        <dbReference type="ARBA" id="ARBA00022475"/>
    </source>
</evidence>
<dbReference type="Pfam" id="PF08352">
    <property type="entry name" value="oligo_HPY"/>
    <property type="match status" value="1"/>
</dbReference>
<evidence type="ECO:0000256" key="3">
    <source>
        <dbReference type="ARBA" id="ARBA00022448"/>
    </source>
</evidence>
<dbReference type="SMART" id="SM00382">
    <property type="entry name" value="AAA"/>
    <property type="match status" value="1"/>
</dbReference>
<dbReference type="PROSITE" id="PS00211">
    <property type="entry name" value="ABC_TRANSPORTER_1"/>
    <property type="match status" value="1"/>
</dbReference>
<protein>
    <submittedName>
        <fullName evidence="9">Peptide/nickel transport system ATP-binding protein/oligopeptide transport system ATP-binding protein</fullName>
    </submittedName>
</protein>
<dbReference type="Proteomes" id="UP000248021">
    <property type="component" value="Unassembled WGS sequence"/>
</dbReference>
<dbReference type="FunFam" id="3.40.50.300:FF:000016">
    <property type="entry name" value="Oligopeptide ABC transporter ATP-binding component"/>
    <property type="match status" value="1"/>
</dbReference>
<dbReference type="PANTHER" id="PTHR43297:SF2">
    <property type="entry name" value="DIPEPTIDE TRANSPORT ATP-BINDING PROTEIN DPPD"/>
    <property type="match status" value="1"/>
</dbReference>
<dbReference type="InterPro" id="IPR003439">
    <property type="entry name" value="ABC_transporter-like_ATP-bd"/>
</dbReference>
<comment type="subcellular location">
    <subcellularLocation>
        <location evidence="1">Cell inner membrane</location>
        <topology evidence="1">Peripheral membrane protein</topology>
    </subcellularLocation>
</comment>
<dbReference type="InterPro" id="IPR050388">
    <property type="entry name" value="ABC_Ni/Peptide_Import"/>
</dbReference>
<dbReference type="InterPro" id="IPR017871">
    <property type="entry name" value="ABC_transporter-like_CS"/>
</dbReference>
<dbReference type="CDD" id="cd03257">
    <property type="entry name" value="ABC_NikE_OppD_transporters"/>
    <property type="match status" value="1"/>
</dbReference>
<dbReference type="InterPro" id="IPR013563">
    <property type="entry name" value="Oligopep_ABC_C"/>
</dbReference>
<gene>
    <name evidence="9" type="ORF">C7450_104264</name>
</gene>
<dbReference type="InterPro" id="IPR003593">
    <property type="entry name" value="AAA+_ATPase"/>
</dbReference>
<keyword evidence="5" id="KW-0547">Nucleotide-binding</keyword>
<comment type="caution">
    <text evidence="9">The sequence shown here is derived from an EMBL/GenBank/DDBJ whole genome shotgun (WGS) entry which is preliminary data.</text>
</comment>
<evidence type="ECO:0000259" key="8">
    <source>
        <dbReference type="PROSITE" id="PS50893"/>
    </source>
</evidence>
<dbReference type="GO" id="GO:0055085">
    <property type="term" value="P:transmembrane transport"/>
    <property type="evidence" value="ECO:0007669"/>
    <property type="project" value="UniProtKB-ARBA"/>
</dbReference>
<evidence type="ECO:0000256" key="6">
    <source>
        <dbReference type="ARBA" id="ARBA00022840"/>
    </source>
</evidence>
<keyword evidence="10" id="KW-1185">Reference proteome</keyword>
<dbReference type="GO" id="GO:0016887">
    <property type="term" value="F:ATP hydrolysis activity"/>
    <property type="evidence" value="ECO:0007669"/>
    <property type="project" value="InterPro"/>
</dbReference>
<organism evidence="9 10">
    <name type="scientific">Chelatococcus asaccharovorans</name>
    <dbReference type="NCBI Taxonomy" id="28210"/>
    <lineage>
        <taxon>Bacteria</taxon>
        <taxon>Pseudomonadati</taxon>
        <taxon>Pseudomonadota</taxon>
        <taxon>Alphaproteobacteria</taxon>
        <taxon>Hyphomicrobiales</taxon>
        <taxon>Chelatococcaceae</taxon>
        <taxon>Chelatococcus</taxon>
    </lineage>
</organism>
<keyword evidence="3" id="KW-0813">Transport</keyword>
<dbReference type="Pfam" id="PF00005">
    <property type="entry name" value="ABC_tran"/>
    <property type="match status" value="1"/>
</dbReference>
<dbReference type="Gene3D" id="3.40.50.300">
    <property type="entry name" value="P-loop containing nucleotide triphosphate hydrolases"/>
    <property type="match status" value="1"/>
</dbReference>
<dbReference type="PANTHER" id="PTHR43297">
    <property type="entry name" value="OLIGOPEPTIDE TRANSPORT ATP-BINDING PROTEIN APPD"/>
    <property type="match status" value="1"/>
</dbReference>
<comment type="similarity">
    <text evidence="2">Belongs to the ABC transporter superfamily.</text>
</comment>
<keyword evidence="4" id="KW-1003">Cell membrane</keyword>
<dbReference type="OrthoDB" id="9815712at2"/>
<dbReference type="AlphaFoldDB" id="A0A2V3ULA4"/>
<dbReference type="GO" id="GO:0005886">
    <property type="term" value="C:plasma membrane"/>
    <property type="evidence" value="ECO:0007669"/>
    <property type="project" value="UniProtKB-SubCell"/>
</dbReference>
<dbReference type="InterPro" id="IPR027417">
    <property type="entry name" value="P-loop_NTPase"/>
</dbReference>
<dbReference type="RefSeq" id="WP_110374550.1">
    <property type="nucleotide sequence ID" value="NZ_JAHBRY010000001.1"/>
</dbReference>
<name>A0A2V3ULA4_9HYPH</name>
<proteinExistence type="inferred from homology"/>
<evidence type="ECO:0000256" key="2">
    <source>
        <dbReference type="ARBA" id="ARBA00005417"/>
    </source>
</evidence>